<accession>A0A498H4M2</accession>
<sequence length="122" mass="12941">MREVMLLMLLVALTSAGTANGDLVASGVNLTAVRASNGRIEVPDTTGDLTAVTTNGRLDAQNISGYVTLARATERSLSRVCSAAAAPRSPSSPRTRTFSSRFSADREPSPIFSYLYRALCTQ</sequence>
<gene>
    <name evidence="2" type="ORF">ABH15_01875</name>
</gene>
<feature type="compositionally biased region" description="Low complexity" evidence="1">
    <location>
        <begin position="84"/>
        <end position="102"/>
    </location>
</feature>
<protein>
    <recommendedName>
        <fullName evidence="4">Adhesin domain-containing protein</fullName>
    </recommendedName>
</protein>
<name>A0A498H4M2_9EURY</name>
<evidence type="ECO:0000313" key="3">
    <source>
        <dbReference type="Proteomes" id="UP000290932"/>
    </source>
</evidence>
<proteinExistence type="predicted"/>
<evidence type="ECO:0000256" key="1">
    <source>
        <dbReference type="SAM" id="MobiDB-lite"/>
    </source>
</evidence>
<dbReference type="Proteomes" id="UP000290932">
    <property type="component" value="Unassembled WGS sequence"/>
</dbReference>
<dbReference type="AlphaFoldDB" id="A0A498H4M2"/>
<feature type="region of interest" description="Disordered" evidence="1">
    <location>
        <begin position="84"/>
        <end position="105"/>
    </location>
</feature>
<dbReference type="EMBL" id="LHQS01000001">
    <property type="protein sequence ID" value="RXE56920.1"/>
    <property type="molecule type" value="Genomic_DNA"/>
</dbReference>
<evidence type="ECO:0008006" key="4">
    <source>
        <dbReference type="Google" id="ProtNLM"/>
    </source>
</evidence>
<comment type="caution">
    <text evidence="2">The sequence shown here is derived from an EMBL/GenBank/DDBJ whole genome shotgun (WGS) entry which is preliminary data.</text>
</comment>
<reference evidence="2 3" key="1">
    <citation type="journal article" date="2015" name="Int. J. Syst. Evol. Microbiol.">
        <title>Methanoculleus taiwanensis sp. nov., a methanogen isolated from deep marine sediment at the deformation front area near Taiwan.</title>
        <authorList>
            <person name="Weng C.Y."/>
            <person name="Chen S.C."/>
            <person name="Lai M.C."/>
            <person name="Wu S.Y."/>
            <person name="Lin S."/>
            <person name="Yang T.F."/>
            <person name="Chen P.C."/>
        </authorList>
    </citation>
    <scope>NUCLEOTIDE SEQUENCE [LARGE SCALE GENOMIC DNA]</scope>
    <source>
        <strain evidence="2 3">CYW4</strain>
    </source>
</reference>
<organism evidence="2 3">
    <name type="scientific">Methanoculleus taiwanensis</name>
    <dbReference type="NCBI Taxonomy" id="1550565"/>
    <lineage>
        <taxon>Archaea</taxon>
        <taxon>Methanobacteriati</taxon>
        <taxon>Methanobacteriota</taxon>
        <taxon>Stenosarchaea group</taxon>
        <taxon>Methanomicrobia</taxon>
        <taxon>Methanomicrobiales</taxon>
        <taxon>Methanomicrobiaceae</taxon>
        <taxon>Methanoculleus</taxon>
    </lineage>
</organism>
<evidence type="ECO:0000313" key="2">
    <source>
        <dbReference type="EMBL" id="RXE56920.1"/>
    </source>
</evidence>
<keyword evidence="3" id="KW-1185">Reference proteome</keyword>